<protein>
    <submittedName>
        <fullName evidence="2">Uncharacterized protein</fullName>
    </submittedName>
</protein>
<proteinExistence type="predicted"/>
<dbReference type="AlphaFoldDB" id="A0A285S008"/>
<dbReference type="Proteomes" id="UP000219111">
    <property type="component" value="Unassembled WGS sequence"/>
</dbReference>
<dbReference type="EMBL" id="OBMT01000002">
    <property type="protein sequence ID" value="SOC00133.1"/>
    <property type="molecule type" value="Genomic_DNA"/>
</dbReference>
<evidence type="ECO:0000313" key="3">
    <source>
        <dbReference type="Proteomes" id="UP000219111"/>
    </source>
</evidence>
<sequence length="119" mass="12257">MPQNTMTASPEEIAAHEGSAANDPDAESLSSLPPSVTRLLDLAAVLGIDPERLLAQFEALWGDPEADVLAEAAVVARAVHGLIGACVSADRIAKAAAVAKAFADMWAEAQDRAPGFVHG</sequence>
<name>A0A285S008_9RHOB</name>
<keyword evidence="3" id="KW-1185">Reference proteome</keyword>
<dbReference type="RefSeq" id="WP_097069158.1">
    <property type="nucleotide sequence ID" value="NZ_OBMT01000002.1"/>
</dbReference>
<evidence type="ECO:0000313" key="2">
    <source>
        <dbReference type="EMBL" id="SOC00133.1"/>
    </source>
</evidence>
<evidence type="ECO:0000256" key="1">
    <source>
        <dbReference type="SAM" id="MobiDB-lite"/>
    </source>
</evidence>
<feature type="region of interest" description="Disordered" evidence="1">
    <location>
        <begin position="1"/>
        <end position="31"/>
    </location>
</feature>
<organism evidence="2 3">
    <name type="scientific">Rhodobacter maris</name>
    <dbReference type="NCBI Taxonomy" id="446682"/>
    <lineage>
        <taxon>Bacteria</taxon>
        <taxon>Pseudomonadati</taxon>
        <taxon>Pseudomonadota</taxon>
        <taxon>Alphaproteobacteria</taxon>
        <taxon>Rhodobacterales</taxon>
        <taxon>Rhodobacter group</taxon>
        <taxon>Rhodobacter</taxon>
    </lineage>
</organism>
<accession>A0A285S008</accession>
<reference evidence="3" key="1">
    <citation type="submission" date="2017-08" db="EMBL/GenBank/DDBJ databases">
        <authorList>
            <person name="Varghese N."/>
            <person name="Submissions S."/>
        </authorList>
    </citation>
    <scope>NUCLEOTIDE SEQUENCE [LARGE SCALE GENOMIC DNA]</scope>
    <source>
        <strain evidence="3">JA276</strain>
    </source>
</reference>
<gene>
    <name evidence="2" type="ORF">SAMN05877831_102293</name>
</gene>